<proteinExistence type="predicted"/>
<dbReference type="GO" id="GO:0006974">
    <property type="term" value="P:DNA damage response"/>
    <property type="evidence" value="ECO:0007669"/>
    <property type="project" value="TreeGrafter"/>
</dbReference>
<dbReference type="Proteomes" id="UP000053467">
    <property type="component" value="Unassembled WGS sequence"/>
</dbReference>
<dbReference type="InterPro" id="IPR007497">
    <property type="entry name" value="SIMPL/DUF541"/>
</dbReference>
<evidence type="ECO:0000313" key="2">
    <source>
        <dbReference type="Proteomes" id="UP000053467"/>
    </source>
</evidence>
<dbReference type="Gene3D" id="3.30.70.2970">
    <property type="entry name" value="Protein of unknown function (DUF541), domain 2"/>
    <property type="match status" value="1"/>
</dbReference>
<dbReference type="PANTHER" id="PTHR34387:SF2">
    <property type="entry name" value="SLR1258 PROTEIN"/>
    <property type="match status" value="1"/>
</dbReference>
<comment type="caution">
    <text evidence="1">The sequence shown here is derived from an EMBL/GenBank/DDBJ whole genome shotgun (WGS) entry which is preliminary data.</text>
</comment>
<evidence type="ECO:0000313" key="1">
    <source>
        <dbReference type="EMBL" id="KUK85557.1"/>
    </source>
</evidence>
<dbReference type="AlphaFoldDB" id="A0A124FZW9"/>
<dbReference type="EMBL" id="LGGX01000058">
    <property type="protein sequence ID" value="KUK85557.1"/>
    <property type="molecule type" value="Genomic_DNA"/>
</dbReference>
<evidence type="ECO:0008006" key="3">
    <source>
        <dbReference type="Google" id="ProtNLM"/>
    </source>
</evidence>
<dbReference type="Pfam" id="PF04402">
    <property type="entry name" value="SIMPL"/>
    <property type="match status" value="1"/>
</dbReference>
<gene>
    <name evidence="1" type="ORF">XE03_1991</name>
</gene>
<name>A0A124FZW9_UNCT6</name>
<dbReference type="PANTHER" id="PTHR34387">
    <property type="entry name" value="SLR1258 PROTEIN"/>
    <property type="match status" value="1"/>
</dbReference>
<protein>
    <recommendedName>
        <fullName evidence="3">Outer membrane protein</fullName>
    </recommendedName>
</protein>
<reference evidence="2" key="1">
    <citation type="journal article" date="2015" name="MBio">
        <title>Genome-Resolved Metagenomic Analysis Reveals Roles for Candidate Phyla and Other Microbial Community Members in Biogeochemical Transformations in Oil Reservoirs.</title>
        <authorList>
            <person name="Hu P."/>
            <person name="Tom L."/>
            <person name="Singh A."/>
            <person name="Thomas B.C."/>
            <person name="Baker B.J."/>
            <person name="Piceno Y.M."/>
            <person name="Andersen G.L."/>
            <person name="Banfield J.F."/>
        </authorList>
    </citation>
    <scope>NUCLEOTIDE SEQUENCE [LARGE SCALE GENOMIC DNA]</scope>
</reference>
<dbReference type="Gene3D" id="3.30.110.170">
    <property type="entry name" value="Protein of unknown function (DUF541), domain 1"/>
    <property type="match status" value="1"/>
</dbReference>
<accession>A0A124FZW9</accession>
<organism evidence="1 2">
    <name type="scientific">candidate division TA06 bacterium 34_109</name>
    <dbReference type="NCBI Taxonomy" id="1635277"/>
    <lineage>
        <taxon>Bacteria</taxon>
        <taxon>Bacteria division TA06</taxon>
    </lineage>
</organism>
<dbReference type="InterPro" id="IPR052022">
    <property type="entry name" value="26kDa_periplasmic_antigen"/>
</dbReference>
<sequence>MSIKNTFFTFFFILVVVIIVLFGYPANITTAYAANQGQKIIQTYGEAELTAPADLAKISLAIETRSSSANEAVEENARLANKVLEALLDYGLPEDNIKTSSYRLYSYRERQETNSGTEQEQVYYQATNEMLISTTQLDTVGEIIDLAVKAGANNINYINFELSDPQELMLQALKMATKQARRKAEAIAEGADETIQQLYSIREERTSYTPFRLEDTMLKREMIASVAPTPISPEAVIIRASVMAEFSF</sequence>